<evidence type="ECO:0008006" key="5">
    <source>
        <dbReference type="Google" id="ProtNLM"/>
    </source>
</evidence>
<dbReference type="AlphaFoldDB" id="A0AAD7RB17"/>
<keyword evidence="1" id="KW-0175">Coiled coil</keyword>
<keyword evidence="2" id="KW-0812">Transmembrane</keyword>
<evidence type="ECO:0000313" key="4">
    <source>
        <dbReference type="Proteomes" id="UP001221898"/>
    </source>
</evidence>
<reference evidence="3" key="1">
    <citation type="journal article" date="2023" name="Science">
        <title>Genome structures resolve the early diversification of teleost fishes.</title>
        <authorList>
            <person name="Parey E."/>
            <person name="Louis A."/>
            <person name="Montfort J."/>
            <person name="Bouchez O."/>
            <person name="Roques C."/>
            <person name="Iampietro C."/>
            <person name="Lluch J."/>
            <person name="Castinel A."/>
            <person name="Donnadieu C."/>
            <person name="Desvignes T."/>
            <person name="Floi Bucao C."/>
            <person name="Jouanno E."/>
            <person name="Wen M."/>
            <person name="Mejri S."/>
            <person name="Dirks R."/>
            <person name="Jansen H."/>
            <person name="Henkel C."/>
            <person name="Chen W.J."/>
            <person name="Zahm M."/>
            <person name="Cabau C."/>
            <person name="Klopp C."/>
            <person name="Thompson A.W."/>
            <person name="Robinson-Rechavi M."/>
            <person name="Braasch I."/>
            <person name="Lecointre G."/>
            <person name="Bobe J."/>
            <person name="Postlethwait J.H."/>
            <person name="Berthelot C."/>
            <person name="Roest Crollius H."/>
            <person name="Guiguen Y."/>
        </authorList>
    </citation>
    <scope>NUCLEOTIDE SEQUENCE</scope>
    <source>
        <strain evidence="3">NC1722</strain>
    </source>
</reference>
<feature type="coiled-coil region" evidence="1">
    <location>
        <begin position="436"/>
        <end position="463"/>
    </location>
</feature>
<feature type="coiled-coil region" evidence="1">
    <location>
        <begin position="264"/>
        <end position="291"/>
    </location>
</feature>
<dbReference type="PANTHER" id="PTHR15715:SF21">
    <property type="entry name" value="TRAF3-INTERACTING JNK-ACTIVATING MODULATOR"/>
    <property type="match status" value="1"/>
</dbReference>
<dbReference type="Proteomes" id="UP001221898">
    <property type="component" value="Unassembled WGS sequence"/>
</dbReference>
<protein>
    <recommendedName>
        <fullName evidence="5">TRAF3 interacting protein 3</fullName>
    </recommendedName>
</protein>
<accession>A0AAD7RB17</accession>
<dbReference type="PANTHER" id="PTHR15715">
    <property type="entry name" value="CENTROSOMAL PROTEIN OF 170 KDA"/>
    <property type="match status" value="1"/>
</dbReference>
<keyword evidence="4" id="KW-1185">Reference proteome</keyword>
<evidence type="ECO:0000256" key="2">
    <source>
        <dbReference type="SAM" id="Phobius"/>
    </source>
</evidence>
<proteinExistence type="predicted"/>
<feature type="transmembrane region" description="Helical" evidence="2">
    <location>
        <begin position="478"/>
        <end position="499"/>
    </location>
</feature>
<name>A0AAD7RB17_9TELE</name>
<dbReference type="EMBL" id="JAINUG010000385">
    <property type="protein sequence ID" value="KAJ8372810.1"/>
    <property type="molecule type" value="Genomic_DNA"/>
</dbReference>
<evidence type="ECO:0000256" key="1">
    <source>
        <dbReference type="SAM" id="Coils"/>
    </source>
</evidence>
<comment type="caution">
    <text evidence="3">The sequence shown here is derived from an EMBL/GenBank/DDBJ whole genome shotgun (WGS) entry which is preliminary data.</text>
</comment>
<evidence type="ECO:0000313" key="3">
    <source>
        <dbReference type="EMBL" id="KAJ8372810.1"/>
    </source>
</evidence>
<feature type="coiled-coil region" evidence="1">
    <location>
        <begin position="320"/>
        <end position="375"/>
    </location>
</feature>
<dbReference type="CDD" id="cd21912">
    <property type="entry name" value="CC1_T3JAM"/>
    <property type="match status" value="1"/>
</dbReference>
<keyword evidence="2" id="KW-1133">Transmembrane helix</keyword>
<keyword evidence="2" id="KW-0472">Membrane</keyword>
<dbReference type="InterPro" id="IPR051176">
    <property type="entry name" value="Cent_Immune-Sig_Mod"/>
</dbReference>
<organism evidence="3 4">
    <name type="scientific">Aldrovandia affinis</name>
    <dbReference type="NCBI Taxonomy" id="143900"/>
    <lineage>
        <taxon>Eukaryota</taxon>
        <taxon>Metazoa</taxon>
        <taxon>Chordata</taxon>
        <taxon>Craniata</taxon>
        <taxon>Vertebrata</taxon>
        <taxon>Euteleostomi</taxon>
        <taxon>Actinopterygii</taxon>
        <taxon>Neopterygii</taxon>
        <taxon>Teleostei</taxon>
        <taxon>Notacanthiformes</taxon>
        <taxon>Halosauridae</taxon>
        <taxon>Aldrovandia</taxon>
    </lineage>
</organism>
<gene>
    <name evidence="3" type="ORF">AAFF_G00276650</name>
</gene>
<sequence length="537" mass="61159">MATLSATRGRRLRTVDYDQKVEQRAATHECLRNRNNLTTCRSPGRQDEVERKRGELQRKRQVEFLKRRNVGDTETLRSLVMAKDLGITWPNVHSAEQAPWATPLSSRWTENGIGRQRVTSPAPLIYPLLETMGKTDRGVQTTSSRHTQDTSAQTVSGLVTVKESDIYQLADYLKEALWREECLKQKLSLLQCQTSSLLQTSDKLWTAAVQWARCEEGLMRSKIGTLESQLQLCSQKFSRDGVKKLVLHMEEQRLAYEEKALAALHRALTEKAEAAEKVETLQGALQAAGAESAQWQGLYEELKETCSQMRSNQEQGTDLLQQLQNRLETAGGQEAHLRDQLGALERDGAESRHRIAFLEEDNRAKSVQLQELRERLWSFEDPSLTGNFFQSPSREMQDSIAQLCVSDGRLTTAPLSRQASELHDALQELCRKDKECVELRAELEAMEHECHACQSRLTQCREELRQLSARRTKGRCSLWLVLALLLVLVLAAVVLACVYHPPFSHTLQELYTDLQQHVEQYLQERASPRHAGCYRPI</sequence>